<dbReference type="Gene3D" id="3.40.50.720">
    <property type="entry name" value="NAD(P)-binding Rossmann-like Domain"/>
    <property type="match status" value="1"/>
</dbReference>
<evidence type="ECO:0000313" key="2">
    <source>
        <dbReference type="EMBL" id="VEH70125.1"/>
    </source>
</evidence>
<dbReference type="PANTHER" id="PTHR15020:SF50">
    <property type="entry name" value="UPF0659 PROTEIN YMR090W"/>
    <property type="match status" value="1"/>
</dbReference>
<dbReference type="CDD" id="cd05243">
    <property type="entry name" value="SDR_a5"/>
    <property type="match status" value="1"/>
</dbReference>
<dbReference type="AlphaFoldDB" id="A0A3S4W6W7"/>
<dbReference type="SUPFAM" id="SSF51735">
    <property type="entry name" value="NAD(P)-binding Rossmann-fold domains"/>
    <property type="match status" value="1"/>
</dbReference>
<dbReference type="RefSeq" id="WP_061787011.1">
    <property type="nucleotide sequence ID" value="NZ_CAJZDL010000007.1"/>
</dbReference>
<dbReference type="EMBL" id="LR134406">
    <property type="protein sequence ID" value="VEH70125.1"/>
    <property type="molecule type" value="Genomic_DNA"/>
</dbReference>
<dbReference type="PANTHER" id="PTHR15020">
    <property type="entry name" value="FLAVIN REDUCTASE-RELATED"/>
    <property type="match status" value="1"/>
</dbReference>
<gene>
    <name evidence="2" type="ORF">NCTC12967_01411</name>
</gene>
<dbReference type="Pfam" id="PF13460">
    <property type="entry name" value="NAD_binding_10"/>
    <property type="match status" value="1"/>
</dbReference>
<dbReference type="InterPro" id="IPR016040">
    <property type="entry name" value="NAD(P)-bd_dom"/>
</dbReference>
<accession>A0A3S4W6W7</accession>
<evidence type="ECO:0000313" key="3">
    <source>
        <dbReference type="Proteomes" id="UP000273044"/>
    </source>
</evidence>
<keyword evidence="3" id="KW-1185">Reference proteome</keyword>
<dbReference type="InterPro" id="IPR036291">
    <property type="entry name" value="NAD(P)-bd_dom_sf"/>
</dbReference>
<sequence length="219" mass="23033">MADHIIIGGHGKVSLLTMPLLREAGHSVTGVIRNPEHEHDIEAAGGKPLVLDVETALEDDLVRAFEGKDAVVWSAGAGGGNPGRTYAVDRDAAIRSMGAALRAGVRRYVMVSYFGAGPDHGISQDAPFHAYAQAKAAADAHLRSSGLDWTILGPATLTLEKPTGTIDLAPLRESAGRTVSRGNVALTIQAALEMGETIGRTLEYVDGATDIREAFRSRG</sequence>
<organism evidence="2 3">
    <name type="scientific">Arachnia propionica</name>
    <dbReference type="NCBI Taxonomy" id="1750"/>
    <lineage>
        <taxon>Bacteria</taxon>
        <taxon>Bacillati</taxon>
        <taxon>Actinomycetota</taxon>
        <taxon>Actinomycetes</taxon>
        <taxon>Propionibacteriales</taxon>
        <taxon>Propionibacteriaceae</taxon>
        <taxon>Arachnia</taxon>
    </lineage>
</organism>
<protein>
    <submittedName>
        <fullName evidence="2">NADH-flavin reductase</fullName>
    </submittedName>
</protein>
<dbReference type="Proteomes" id="UP000273044">
    <property type="component" value="Chromosome"/>
</dbReference>
<name>A0A3S4W6W7_9ACTN</name>
<reference evidence="2 3" key="1">
    <citation type="submission" date="2018-12" db="EMBL/GenBank/DDBJ databases">
        <authorList>
            <consortium name="Pathogen Informatics"/>
        </authorList>
    </citation>
    <scope>NUCLEOTIDE SEQUENCE [LARGE SCALE GENOMIC DNA]</scope>
    <source>
        <strain evidence="2 3">NCTC12967</strain>
    </source>
</reference>
<evidence type="ECO:0000259" key="1">
    <source>
        <dbReference type="Pfam" id="PF13460"/>
    </source>
</evidence>
<dbReference type="GeneID" id="64406883"/>
<proteinExistence type="predicted"/>
<feature type="domain" description="NAD(P)-binding" evidence="1">
    <location>
        <begin position="8"/>
        <end position="193"/>
    </location>
</feature>